<feature type="compositionally biased region" description="Polar residues" evidence="1">
    <location>
        <begin position="55"/>
        <end position="70"/>
    </location>
</feature>
<evidence type="ECO:0000256" key="1">
    <source>
        <dbReference type="SAM" id="MobiDB-lite"/>
    </source>
</evidence>
<evidence type="ECO:0000313" key="3">
    <source>
        <dbReference type="Proteomes" id="UP001056384"/>
    </source>
</evidence>
<dbReference type="EMBL" id="CP099433">
    <property type="protein sequence ID" value="USW59759.1"/>
    <property type="molecule type" value="Genomic_DNA"/>
</dbReference>
<gene>
    <name evidence="2" type="ORF">Slin15195_G130780</name>
</gene>
<reference evidence="2" key="1">
    <citation type="submission" date="2022-06" db="EMBL/GenBank/DDBJ databases">
        <title>Complete genome sequences of two strains of the flax pathogen Septoria linicola.</title>
        <authorList>
            <person name="Lapalu N."/>
            <person name="Simon A."/>
            <person name="Demenou B."/>
            <person name="Paumier D."/>
            <person name="Guillot M.-P."/>
            <person name="Gout L."/>
            <person name="Valade R."/>
        </authorList>
    </citation>
    <scope>NUCLEOTIDE SEQUENCE</scope>
    <source>
        <strain evidence="2">SE15195</strain>
    </source>
</reference>
<accession>A0A9Q9ERC5</accession>
<proteinExistence type="predicted"/>
<sequence>MSSTDPTFAAQLARLDRALEDLKDRMNKTITAIRGPNASAGQSQVGHVDYWDSRNWPTSVPKTSQPMPER</sequence>
<name>A0A9Q9ERC5_9PEZI</name>
<feature type="region of interest" description="Disordered" evidence="1">
    <location>
        <begin position="51"/>
        <end position="70"/>
    </location>
</feature>
<dbReference type="Proteomes" id="UP001056384">
    <property type="component" value="Chromosome 16"/>
</dbReference>
<keyword evidence="3" id="KW-1185">Reference proteome</keyword>
<organism evidence="2 3">
    <name type="scientific">Septoria linicola</name>
    <dbReference type="NCBI Taxonomy" id="215465"/>
    <lineage>
        <taxon>Eukaryota</taxon>
        <taxon>Fungi</taxon>
        <taxon>Dikarya</taxon>
        <taxon>Ascomycota</taxon>
        <taxon>Pezizomycotina</taxon>
        <taxon>Dothideomycetes</taxon>
        <taxon>Dothideomycetidae</taxon>
        <taxon>Mycosphaerellales</taxon>
        <taxon>Mycosphaerellaceae</taxon>
        <taxon>Septoria</taxon>
    </lineage>
</organism>
<evidence type="ECO:0000313" key="2">
    <source>
        <dbReference type="EMBL" id="USW59759.1"/>
    </source>
</evidence>
<protein>
    <submittedName>
        <fullName evidence="2">Uncharacterized protein</fullName>
    </submittedName>
</protein>
<dbReference type="AlphaFoldDB" id="A0A9Q9ERC5"/>